<evidence type="ECO:0000256" key="1">
    <source>
        <dbReference type="ARBA" id="ARBA00006382"/>
    </source>
</evidence>
<dbReference type="RefSeq" id="WP_188483429.1">
    <property type="nucleotide sequence ID" value="NZ_BMFC01000011.1"/>
</dbReference>
<evidence type="ECO:0000313" key="8">
    <source>
        <dbReference type="Proteomes" id="UP000645462"/>
    </source>
</evidence>
<dbReference type="Proteomes" id="UP000645462">
    <property type="component" value="Unassembled WGS sequence"/>
</dbReference>
<dbReference type="InterPro" id="IPR036291">
    <property type="entry name" value="NAD(P)-bd_dom_sf"/>
</dbReference>
<evidence type="ECO:0000259" key="6">
    <source>
        <dbReference type="SMART" id="SM00839"/>
    </source>
</evidence>
<dbReference type="PRINTS" id="PR00082">
    <property type="entry name" value="GLFDHDRGNASE"/>
</dbReference>
<evidence type="ECO:0000256" key="3">
    <source>
        <dbReference type="ARBA" id="ARBA00023002"/>
    </source>
</evidence>
<organism evidence="7 8">
    <name type="scientific">Marivita lacus</name>
    <dbReference type="NCBI Taxonomy" id="1323742"/>
    <lineage>
        <taxon>Bacteria</taxon>
        <taxon>Pseudomonadati</taxon>
        <taxon>Pseudomonadota</taxon>
        <taxon>Alphaproteobacteria</taxon>
        <taxon>Rhodobacterales</taxon>
        <taxon>Roseobacteraceae</taxon>
        <taxon>Marivita</taxon>
    </lineage>
</organism>
<dbReference type="InterPro" id="IPR006096">
    <property type="entry name" value="Glu/Leu/Phe/Val/Trp_DH_C"/>
</dbReference>
<dbReference type="EMBL" id="BMFC01000011">
    <property type="protein sequence ID" value="GGC16016.1"/>
    <property type="molecule type" value="Genomic_DNA"/>
</dbReference>
<dbReference type="SMART" id="SM00839">
    <property type="entry name" value="ELFV_dehydrog"/>
    <property type="match status" value="1"/>
</dbReference>
<dbReference type="InterPro" id="IPR046346">
    <property type="entry name" value="Aminoacid_DH-like_N_sf"/>
</dbReference>
<dbReference type="Gene3D" id="3.40.50.10860">
    <property type="entry name" value="Leucine Dehydrogenase, chain A, domain 1"/>
    <property type="match status" value="1"/>
</dbReference>
<dbReference type="InterPro" id="IPR006097">
    <property type="entry name" value="Glu/Leu/Phe/Val/Trp_DH_dimer"/>
</dbReference>
<dbReference type="Gene3D" id="3.40.50.720">
    <property type="entry name" value="NAD(P)-binding Rossmann-like Domain"/>
    <property type="match status" value="1"/>
</dbReference>
<comment type="subunit">
    <text evidence="2">Homohexamer.</text>
</comment>
<dbReference type="SUPFAM" id="SSF53223">
    <property type="entry name" value="Aminoacid dehydrogenase-like, N-terminal domain"/>
    <property type="match status" value="1"/>
</dbReference>
<gene>
    <name evidence="7" type="primary">gdhA</name>
    <name evidence="7" type="ORF">GCM10011363_35530</name>
</gene>
<dbReference type="PANTHER" id="PTHR43571:SF1">
    <property type="entry name" value="NADP-SPECIFIC GLUTAMATE DEHYDROGENASE 1-RELATED"/>
    <property type="match status" value="1"/>
</dbReference>
<dbReference type="PANTHER" id="PTHR43571">
    <property type="entry name" value="NADP-SPECIFIC GLUTAMATE DEHYDROGENASE 1-RELATED"/>
    <property type="match status" value="1"/>
</dbReference>
<evidence type="ECO:0000256" key="4">
    <source>
        <dbReference type="PIRNR" id="PIRNR000185"/>
    </source>
</evidence>
<dbReference type="Pfam" id="PF02812">
    <property type="entry name" value="ELFV_dehydrog_N"/>
    <property type="match status" value="1"/>
</dbReference>
<reference evidence="8" key="1">
    <citation type="journal article" date="2019" name="Int. J. Syst. Evol. Microbiol.">
        <title>The Global Catalogue of Microorganisms (GCM) 10K type strain sequencing project: providing services to taxonomists for standard genome sequencing and annotation.</title>
        <authorList>
            <consortium name="The Broad Institute Genomics Platform"/>
            <consortium name="The Broad Institute Genome Sequencing Center for Infectious Disease"/>
            <person name="Wu L."/>
            <person name="Ma J."/>
        </authorList>
    </citation>
    <scope>NUCLEOTIDE SEQUENCE [LARGE SCALE GENOMIC DNA]</scope>
    <source>
        <strain evidence="8">CGMCC 1.12478</strain>
    </source>
</reference>
<feature type="domain" description="Glutamate/phenylalanine/leucine/valine/L-tryptophan dehydrogenase C-terminal" evidence="6">
    <location>
        <begin position="205"/>
        <end position="446"/>
    </location>
</feature>
<evidence type="ECO:0000256" key="2">
    <source>
        <dbReference type="ARBA" id="ARBA00011643"/>
    </source>
</evidence>
<comment type="caution">
    <text evidence="7">The sequence shown here is derived from an EMBL/GenBank/DDBJ whole genome shotgun (WGS) entry which is preliminary data.</text>
</comment>
<evidence type="ECO:0000313" key="7">
    <source>
        <dbReference type="EMBL" id="GGC16016.1"/>
    </source>
</evidence>
<dbReference type="PIRSF" id="PIRSF000185">
    <property type="entry name" value="Glu_DH"/>
    <property type="match status" value="1"/>
</dbReference>
<dbReference type="NCBIfam" id="NF006929">
    <property type="entry name" value="PRK09414.1"/>
    <property type="match status" value="1"/>
</dbReference>
<protein>
    <recommendedName>
        <fullName evidence="4">Glutamate dehydrogenase</fullName>
    </recommendedName>
</protein>
<keyword evidence="8" id="KW-1185">Reference proteome</keyword>
<dbReference type="InterPro" id="IPR006095">
    <property type="entry name" value="Glu/Leu/Phe/Val/Trp_DH"/>
</dbReference>
<dbReference type="InterPro" id="IPR014362">
    <property type="entry name" value="Glu_DH"/>
</dbReference>
<dbReference type="InterPro" id="IPR050724">
    <property type="entry name" value="Glu_Leu_Phe_Val_DH"/>
</dbReference>
<accession>A0ABQ1L5I4</accession>
<comment type="similarity">
    <text evidence="1 4 5">Belongs to the Glu/Leu/Phe/Val dehydrogenases family.</text>
</comment>
<proteinExistence type="inferred from homology"/>
<name>A0ABQ1L5I4_9RHOB</name>
<dbReference type="PROSITE" id="PS00074">
    <property type="entry name" value="GLFV_DEHYDROGENASE"/>
    <property type="match status" value="1"/>
</dbReference>
<dbReference type="SUPFAM" id="SSF51735">
    <property type="entry name" value="NAD(P)-binding Rossmann-fold domains"/>
    <property type="match status" value="1"/>
</dbReference>
<keyword evidence="3 4" id="KW-0560">Oxidoreductase</keyword>
<dbReference type="InterPro" id="IPR033524">
    <property type="entry name" value="Glu/Leu/Phe/Val_DH_AS"/>
</dbReference>
<dbReference type="Pfam" id="PF00208">
    <property type="entry name" value="ELFV_dehydrog"/>
    <property type="match status" value="1"/>
</dbReference>
<dbReference type="Gene3D" id="1.10.285.10">
    <property type="entry name" value="Glutamate Dehydrogenase, chain A, domain 3"/>
    <property type="match status" value="2"/>
</dbReference>
<sequence>MTDRDTLVEGFMGPLKARHPHEPEFLRAVEGVARNVLTVEKAHSAYASARVLERLTEPDRQIGFRVDWQNDRGEIETNRGWRVQMSNAIGPYKGGLRFHPSVTPSILKFLAFEQCFKNALTGLPLGGAKGGADFDPRGRSEAEIMRFCQAFMRELSPHIGPDRDVPAGDINVGTREIGWLFGMYKALEGQFHGALTGKGMAAGGSALRIEATGYGLIYFVEGMLARMGDSIEGKRVAISGKGNVANHAAEKAIGQGALVVTLSDTSGTLCAPDGMTQEAVEWVRARKAEGGDIADPPRDLRLRYAEGALPWGTMEAQIALPCATENEMDGIAAQAALDAGLMLLAEGANMPLTAEATDVLRDKRVLHAPGKASNAGGVAVSGLEMSQNRYGQFSSREEIDKRLKEVMTLIHGQICAEGNNDSTMDYRRAADVAGYRRLADAIASLGAV</sequence>
<evidence type="ECO:0000256" key="5">
    <source>
        <dbReference type="RuleBase" id="RU004417"/>
    </source>
</evidence>